<proteinExistence type="predicted"/>
<reference evidence="7 8" key="1">
    <citation type="submission" date="2018-07" db="EMBL/GenBank/DDBJ databases">
        <title>Genomic Encyclopedia of Type Strains, Phase IV (KMG-IV): sequencing the most valuable type-strain genomes for metagenomic binning, comparative biology and taxonomic classification.</title>
        <authorList>
            <person name="Goeker M."/>
        </authorList>
    </citation>
    <scope>NUCLEOTIDE SEQUENCE [LARGE SCALE GENOMIC DNA]</scope>
    <source>
        <strain evidence="7 8">DSM 14364</strain>
    </source>
</reference>
<dbReference type="Pfam" id="PF24827">
    <property type="entry name" value="AstE_AspA_cat"/>
    <property type="match status" value="1"/>
</dbReference>
<evidence type="ECO:0000256" key="3">
    <source>
        <dbReference type="ARBA" id="ARBA00022801"/>
    </source>
</evidence>
<evidence type="ECO:0000313" key="8">
    <source>
        <dbReference type="Proteomes" id="UP000254925"/>
    </source>
</evidence>
<dbReference type="Gene3D" id="3.40.630.10">
    <property type="entry name" value="Zn peptidases"/>
    <property type="match status" value="1"/>
</dbReference>
<name>A0A370HNK1_9HYPH</name>
<dbReference type="EMBL" id="QQBB01000003">
    <property type="protein sequence ID" value="RDI60027.1"/>
    <property type="molecule type" value="Genomic_DNA"/>
</dbReference>
<dbReference type="CDD" id="cd16913">
    <property type="entry name" value="YkuD_like"/>
    <property type="match status" value="1"/>
</dbReference>
<evidence type="ECO:0000259" key="6">
    <source>
        <dbReference type="Pfam" id="PF24827"/>
    </source>
</evidence>
<dbReference type="PANTHER" id="PTHR38589">
    <property type="entry name" value="BLR0621 PROTEIN"/>
    <property type="match status" value="1"/>
</dbReference>
<feature type="domain" description="Succinylglutamate desuccinylase/Aspartoacylase catalytic" evidence="6">
    <location>
        <begin position="207"/>
        <end position="305"/>
    </location>
</feature>
<protein>
    <submittedName>
        <fullName evidence="7">L,D-transpeptidase-like protein</fullName>
    </submittedName>
</protein>
<dbReference type="AlphaFoldDB" id="A0A370HNK1"/>
<gene>
    <name evidence="7" type="ORF">DES45_103286</name>
</gene>
<keyword evidence="2" id="KW-0479">Metal-binding</keyword>
<dbReference type="Proteomes" id="UP000254925">
    <property type="component" value="Unassembled WGS sequence"/>
</dbReference>
<dbReference type="GO" id="GO:0016788">
    <property type="term" value="F:hydrolase activity, acting on ester bonds"/>
    <property type="evidence" value="ECO:0007669"/>
    <property type="project" value="InterPro"/>
</dbReference>
<dbReference type="InterPro" id="IPR055438">
    <property type="entry name" value="AstE_AspA_cat"/>
</dbReference>
<dbReference type="SUPFAM" id="SSF53187">
    <property type="entry name" value="Zn-dependent exopeptidases"/>
    <property type="match status" value="1"/>
</dbReference>
<evidence type="ECO:0000259" key="5">
    <source>
        <dbReference type="Pfam" id="PF03734"/>
    </source>
</evidence>
<dbReference type="PANTHER" id="PTHR38589:SF1">
    <property type="entry name" value="BLR0621 PROTEIN"/>
    <property type="match status" value="1"/>
</dbReference>
<dbReference type="Pfam" id="PF03734">
    <property type="entry name" value="YkuD"/>
    <property type="match status" value="1"/>
</dbReference>
<evidence type="ECO:0000256" key="1">
    <source>
        <dbReference type="ARBA" id="ARBA00001947"/>
    </source>
</evidence>
<dbReference type="InterPro" id="IPR005490">
    <property type="entry name" value="LD_TPept_cat_dom"/>
</dbReference>
<comment type="caution">
    <text evidence="7">The sequence shown here is derived from an EMBL/GenBank/DDBJ whole genome shotgun (WGS) entry which is preliminary data.</text>
</comment>
<comment type="cofactor">
    <cofactor evidence="1">
        <name>Zn(2+)</name>
        <dbReference type="ChEBI" id="CHEBI:29105"/>
    </cofactor>
</comment>
<evidence type="ECO:0000256" key="4">
    <source>
        <dbReference type="ARBA" id="ARBA00022833"/>
    </source>
</evidence>
<accession>A0A370HNK1</accession>
<keyword evidence="4" id="KW-0862">Zinc</keyword>
<organism evidence="7 8">
    <name type="scientific">Microvirga subterranea</name>
    <dbReference type="NCBI Taxonomy" id="186651"/>
    <lineage>
        <taxon>Bacteria</taxon>
        <taxon>Pseudomonadati</taxon>
        <taxon>Pseudomonadota</taxon>
        <taxon>Alphaproteobacteria</taxon>
        <taxon>Hyphomicrobiales</taxon>
        <taxon>Methylobacteriaceae</taxon>
        <taxon>Microvirga</taxon>
    </lineage>
</organism>
<dbReference type="GO" id="GO:0016740">
    <property type="term" value="F:transferase activity"/>
    <property type="evidence" value="ECO:0007669"/>
    <property type="project" value="InterPro"/>
</dbReference>
<evidence type="ECO:0000313" key="7">
    <source>
        <dbReference type="EMBL" id="RDI60027.1"/>
    </source>
</evidence>
<dbReference type="RefSeq" id="WP_170151439.1">
    <property type="nucleotide sequence ID" value="NZ_QQBB01000003.1"/>
</dbReference>
<dbReference type="GO" id="GO:0046872">
    <property type="term" value="F:metal ion binding"/>
    <property type="evidence" value="ECO:0007669"/>
    <property type="project" value="UniProtKB-KW"/>
</dbReference>
<sequence>MTAAPKILVRVPQMDGPRHHGTLSIGDWSTPCTVGADGLIQASFKREGDKRTPIGVFPLRYGFFDSVALPDFPRDLAFPFVPLTEDMIWEEDGADYNRLVLAGQGERPDERLTRRRAEGLFDIIVPIGFNDAVAELGRGSAIFIHAARADMSGTAGCIGVPRDSMAEFVSRLRPGMLIDIGYETADDRKRLDPETPLETVRFTGLAPGPKLIVVGAVHGNETCGPQAILRAIEDCRSGRLLVRRGEVTFLPVANMKAYRQGTREGDRNLNRDLRDKTIPEDYEDRVGNRLCPLLRDHDVLLDIHSFRGEGEAFVFAGPPDNKGPVEPFRHAAAEGAFAARLGTSIVIHGWLGAYKRFLEKRRELGHSNMAASEGIGTTEYMRFSGGYGVTLECGSHEDPEAVEVGYAAILRALAHLDMIDASPPDVTARTVIRVADVLVCEAEGDRLESPWRTGDKVAHGQAIARRANGEVLEAPADGFIIFPNHAAKPGDGLCYFGVASDRALAG</sequence>
<keyword evidence="8" id="KW-1185">Reference proteome</keyword>
<feature type="domain" description="L,D-TPase catalytic" evidence="5">
    <location>
        <begin position="28"/>
        <end position="180"/>
    </location>
</feature>
<evidence type="ECO:0000256" key="2">
    <source>
        <dbReference type="ARBA" id="ARBA00022723"/>
    </source>
</evidence>
<keyword evidence="3" id="KW-0378">Hydrolase</keyword>